<feature type="region of interest" description="Disordered" evidence="1">
    <location>
        <begin position="49"/>
        <end position="70"/>
    </location>
</feature>
<evidence type="ECO:0000313" key="2">
    <source>
        <dbReference type="EMBL" id="OIK25382.1"/>
    </source>
</evidence>
<dbReference type="EMBL" id="LBDA02000053">
    <property type="protein sequence ID" value="OIK25382.1"/>
    <property type="molecule type" value="Genomic_DNA"/>
</dbReference>
<organism evidence="2 3">
    <name type="scientific">Streptomyces malaysiense</name>
    <dbReference type="NCBI Taxonomy" id="1428626"/>
    <lineage>
        <taxon>Bacteria</taxon>
        <taxon>Bacillati</taxon>
        <taxon>Actinomycetota</taxon>
        <taxon>Actinomycetes</taxon>
        <taxon>Kitasatosporales</taxon>
        <taxon>Streptomycetaceae</taxon>
        <taxon>Streptomyces</taxon>
    </lineage>
</organism>
<evidence type="ECO:0000313" key="3">
    <source>
        <dbReference type="Proteomes" id="UP000034838"/>
    </source>
</evidence>
<sequence length="109" mass="11552">MLTVAETGGFQVGRRPFAGEVRPAAGTGTETAARVPLGEKRLVVPVREGVPGARGHDPGTEARRASRGIEAAARGPRRVVPGRFTPYEARRVPRLGDTLGRARAFALAR</sequence>
<name>A0A1J4PZ39_9ACTN</name>
<feature type="compositionally biased region" description="Basic and acidic residues" evidence="1">
    <location>
        <begin position="54"/>
        <end position="64"/>
    </location>
</feature>
<protein>
    <submittedName>
        <fullName evidence="2">Uncharacterized protein</fullName>
    </submittedName>
</protein>
<comment type="caution">
    <text evidence="2">The sequence shown here is derived from an EMBL/GenBank/DDBJ whole genome shotgun (WGS) entry which is preliminary data.</text>
</comment>
<proteinExistence type="predicted"/>
<gene>
    <name evidence="2" type="ORF">VT52_022390</name>
</gene>
<dbReference type="AlphaFoldDB" id="A0A1J4PZ39"/>
<reference evidence="2" key="1">
    <citation type="submission" date="2016-10" db="EMBL/GenBank/DDBJ databases">
        <title>Genome sequence of Streptomyces malaysiense MUSC 136.</title>
        <authorList>
            <person name="Lee L.-H."/>
            <person name="Ser H.-L."/>
        </authorList>
    </citation>
    <scope>NUCLEOTIDE SEQUENCE [LARGE SCALE GENOMIC DNA]</scope>
    <source>
        <strain evidence="2">MUSC 136</strain>
    </source>
</reference>
<keyword evidence="3" id="KW-1185">Reference proteome</keyword>
<dbReference type="Proteomes" id="UP000034838">
    <property type="component" value="Unassembled WGS sequence"/>
</dbReference>
<evidence type="ECO:0000256" key="1">
    <source>
        <dbReference type="SAM" id="MobiDB-lite"/>
    </source>
</evidence>
<accession>A0A1J4PZ39</accession>